<reference evidence="3" key="1">
    <citation type="submission" date="2021-06" db="EMBL/GenBank/DDBJ databases">
        <title>Novel Mycoplasma species detected in California sea lions (Zalophus californianus) from the USA.</title>
        <authorList>
            <person name="Volokhov D.V."/>
            <person name="Furtak V.A."/>
            <person name="Zagorodnyaya T.A."/>
        </authorList>
    </citation>
    <scope>NUCLEOTIDE SEQUENCE [LARGE SCALE GENOMIC DNA]</scope>
    <source>
        <strain evidence="3">CSL 5346</strain>
    </source>
</reference>
<keyword evidence="2" id="KW-0812">Transmembrane</keyword>
<dbReference type="RefSeq" id="WP_216488325.1">
    <property type="nucleotide sequence ID" value="NZ_JAHMHH010000001.1"/>
</dbReference>
<comment type="caution">
    <text evidence="3">The sequence shown here is derived from an EMBL/GenBank/DDBJ whole genome shotgun (WGS) entry which is preliminary data.</text>
</comment>
<keyword evidence="4" id="KW-1185">Reference proteome</keyword>
<evidence type="ECO:0000256" key="1">
    <source>
        <dbReference type="SAM" id="Coils"/>
    </source>
</evidence>
<proteinExistence type="predicted"/>
<name>A0ABS6DQD6_9MOLU</name>
<dbReference type="Proteomes" id="UP000718793">
    <property type="component" value="Unassembled WGS sequence"/>
</dbReference>
<keyword evidence="1" id="KW-0175">Coiled coil</keyword>
<organism evidence="3 4">
    <name type="scientific">Mycoplasma zalophi</name>
    <dbReference type="NCBI Taxonomy" id="191287"/>
    <lineage>
        <taxon>Bacteria</taxon>
        <taxon>Bacillati</taxon>
        <taxon>Mycoplasmatota</taxon>
        <taxon>Mollicutes</taxon>
        <taxon>Mycoplasmataceae</taxon>
        <taxon>Mycoplasma</taxon>
    </lineage>
</organism>
<evidence type="ECO:0000313" key="4">
    <source>
        <dbReference type="Proteomes" id="UP000718793"/>
    </source>
</evidence>
<feature type="coiled-coil region" evidence="1">
    <location>
        <begin position="62"/>
        <end position="148"/>
    </location>
</feature>
<sequence>MTNNNDKDKQKKKSKLWILIIFLAFLSVVSIATIPTYVVTKNKNNSFNKQQKINENFYKSQLKSLENTLLDKSAEISKLQNQLKNKNTDQNKNQEISNKITSLNAKIKEIRDQILELNSILKDKDIEIEKLHKKITEYQEKYSSKEDVDNEMFKSENFDEVLITNYETNNETDPLKPIDLNNFSWRATLKRDTNSNNLTAKEFLFEFDDLFYENRLSEERKYGNLADDEDLAWETLTFYALMYSGAIPGGPGFHIDNNKLFYFQIYDGNLMDITFLKKDLTTETINFVYDYRKKGTQPIKRDELYKHDNHYKAIITIRPGTSKYEFINDYPHTYYVNRDWNIKNYSIEQKYQDNPDIKFYWKEYEEKSEDNNITIPAHVDLIIYLSAQKQKELFGAWDGDLDHKKDKIKEILQKELETKEWYKNLDKTNKKEVITESSDYWSFIVNTPEPWKNDQKNHLFLYFNILRINFMENEDN</sequence>
<keyword evidence="2" id="KW-1133">Transmembrane helix</keyword>
<gene>
    <name evidence="3" type="ORF">KQ875_00435</name>
</gene>
<evidence type="ECO:0000313" key="3">
    <source>
        <dbReference type="EMBL" id="MBU4692065.1"/>
    </source>
</evidence>
<evidence type="ECO:0008006" key="5">
    <source>
        <dbReference type="Google" id="ProtNLM"/>
    </source>
</evidence>
<evidence type="ECO:0000256" key="2">
    <source>
        <dbReference type="SAM" id="Phobius"/>
    </source>
</evidence>
<keyword evidence="2" id="KW-0472">Membrane</keyword>
<dbReference type="EMBL" id="JAHMHH010000001">
    <property type="protein sequence ID" value="MBU4692065.1"/>
    <property type="molecule type" value="Genomic_DNA"/>
</dbReference>
<protein>
    <recommendedName>
        <fullName evidence="5">DUF31 domain-containing protein</fullName>
    </recommendedName>
</protein>
<feature type="transmembrane region" description="Helical" evidence="2">
    <location>
        <begin position="16"/>
        <end position="38"/>
    </location>
</feature>
<accession>A0ABS6DQD6</accession>